<dbReference type="EMBL" id="BMHQ01000001">
    <property type="protein sequence ID" value="GGE05568.1"/>
    <property type="molecule type" value="Genomic_DNA"/>
</dbReference>
<dbReference type="CDD" id="cd01158">
    <property type="entry name" value="SCAD_SBCAD"/>
    <property type="match status" value="1"/>
</dbReference>
<feature type="domain" description="Acyl-CoA dehydrogenase/oxidase N-terminal" evidence="11">
    <location>
        <begin position="6"/>
        <end position="118"/>
    </location>
</feature>
<dbReference type="InterPro" id="IPR036250">
    <property type="entry name" value="AcylCo_DH-like_C"/>
</dbReference>
<evidence type="ECO:0000256" key="6">
    <source>
        <dbReference type="ARBA" id="ARBA00052546"/>
    </source>
</evidence>
<dbReference type="Pfam" id="PF02771">
    <property type="entry name" value="Acyl-CoA_dh_N"/>
    <property type="match status" value="1"/>
</dbReference>
<dbReference type="PANTHER" id="PTHR43884:SF41">
    <property type="entry name" value="ACYL-COA DEHYDROGENASE"/>
    <property type="match status" value="1"/>
</dbReference>
<evidence type="ECO:0000256" key="1">
    <source>
        <dbReference type="ARBA" id="ARBA00001974"/>
    </source>
</evidence>
<dbReference type="PANTHER" id="PTHR43884">
    <property type="entry name" value="ACYL-COA DEHYDROGENASE"/>
    <property type="match status" value="1"/>
</dbReference>
<organism evidence="12 13">
    <name type="scientific">Marinithermofilum abyssi</name>
    <dbReference type="NCBI Taxonomy" id="1571185"/>
    <lineage>
        <taxon>Bacteria</taxon>
        <taxon>Bacillati</taxon>
        <taxon>Bacillota</taxon>
        <taxon>Bacilli</taxon>
        <taxon>Bacillales</taxon>
        <taxon>Thermoactinomycetaceae</taxon>
        <taxon>Marinithermofilum</taxon>
    </lineage>
</organism>
<sequence length="386" mass="42256">MNFRLSEEHEMMRKMVRDFAEKEVAPTAAERDEKEVFDRSIFDKMGELGMTGIPWPEEEGGVGSDYLSYVIAVEELSRVCASTGVTLSAHVSLAGWPIHKFGSPEQKERFLKPMAEGKKMGAYGLTEPGSGSDAAGMKTTAVRDGDSYVLNGNKIFITNGGEAEIYVVFAVTDPGKKHHGVTAFIVEKDTPGFSIGKKEKKLGIRSSPTTEIIFEDCRVPVENRLGEEGQGFKIAMMTLDGGRNGIAAQAVGIAQGALDAARQYAKDRHQFGKPIAKLQAIQFKLADMATQVEAARLLTYQAAWLESNGLPYGKASAMAKLYAGDAAMNVTTEAVQIFGGYGYTREYPVERMMRDAKITQIYEGTNEIQRLVIANHLLKEKETVKS</sequence>
<dbReference type="Pfam" id="PF00441">
    <property type="entry name" value="Acyl-CoA_dh_1"/>
    <property type="match status" value="1"/>
</dbReference>
<keyword evidence="4 8" id="KW-0274">FAD</keyword>
<dbReference type="Proteomes" id="UP000625210">
    <property type="component" value="Unassembled WGS sequence"/>
</dbReference>
<evidence type="ECO:0000256" key="2">
    <source>
        <dbReference type="ARBA" id="ARBA00009347"/>
    </source>
</evidence>
<dbReference type="PROSITE" id="PS00073">
    <property type="entry name" value="ACYL_COA_DH_2"/>
    <property type="match status" value="1"/>
</dbReference>
<evidence type="ECO:0000256" key="4">
    <source>
        <dbReference type="ARBA" id="ARBA00022827"/>
    </source>
</evidence>
<keyword evidence="5 8" id="KW-0560">Oxidoreductase</keyword>
<evidence type="ECO:0000256" key="3">
    <source>
        <dbReference type="ARBA" id="ARBA00022630"/>
    </source>
</evidence>
<reference evidence="12" key="1">
    <citation type="journal article" date="2014" name="Int. J. Syst. Evol. Microbiol.">
        <title>Complete genome sequence of Corynebacterium casei LMG S-19264T (=DSM 44701T), isolated from a smear-ripened cheese.</title>
        <authorList>
            <consortium name="US DOE Joint Genome Institute (JGI-PGF)"/>
            <person name="Walter F."/>
            <person name="Albersmeier A."/>
            <person name="Kalinowski J."/>
            <person name="Ruckert C."/>
        </authorList>
    </citation>
    <scope>NUCLEOTIDE SEQUENCE</scope>
    <source>
        <strain evidence="12">CGMCC 1.15179</strain>
    </source>
</reference>
<dbReference type="SUPFAM" id="SSF56645">
    <property type="entry name" value="Acyl-CoA dehydrogenase NM domain-like"/>
    <property type="match status" value="1"/>
</dbReference>
<evidence type="ECO:0000256" key="7">
    <source>
        <dbReference type="ARBA" id="ARBA00067585"/>
    </source>
</evidence>
<evidence type="ECO:0000256" key="5">
    <source>
        <dbReference type="ARBA" id="ARBA00023002"/>
    </source>
</evidence>
<keyword evidence="13" id="KW-1185">Reference proteome</keyword>
<dbReference type="FunFam" id="1.10.540.10:FF:000002">
    <property type="entry name" value="Acyl-CoA dehydrogenase FadE19"/>
    <property type="match status" value="1"/>
</dbReference>
<dbReference type="InterPro" id="IPR046373">
    <property type="entry name" value="Acyl-CoA_Oxase/DH_mid-dom_sf"/>
</dbReference>
<name>A0A8J2VE45_9BACL</name>
<dbReference type="InterPro" id="IPR037069">
    <property type="entry name" value="AcylCoA_DH/ox_N_sf"/>
</dbReference>
<dbReference type="RefSeq" id="WP_188646176.1">
    <property type="nucleotide sequence ID" value="NZ_BMHQ01000001.1"/>
</dbReference>
<dbReference type="FunFam" id="1.20.140.10:FF:000004">
    <property type="entry name" value="Acyl-CoA dehydrogenase FadE25"/>
    <property type="match status" value="1"/>
</dbReference>
<dbReference type="GO" id="GO:0003995">
    <property type="term" value="F:acyl-CoA dehydrogenase activity"/>
    <property type="evidence" value="ECO:0007669"/>
    <property type="project" value="InterPro"/>
</dbReference>
<feature type="domain" description="Acyl-CoA oxidase/dehydrogenase middle" evidence="10">
    <location>
        <begin position="122"/>
        <end position="217"/>
    </location>
</feature>
<protein>
    <recommendedName>
        <fullName evidence="7">Acyl-CoA dehydrogenase</fullName>
    </recommendedName>
</protein>
<dbReference type="InterPro" id="IPR006089">
    <property type="entry name" value="Acyl-CoA_DH_CS"/>
</dbReference>
<evidence type="ECO:0000259" key="11">
    <source>
        <dbReference type="Pfam" id="PF02771"/>
    </source>
</evidence>
<dbReference type="Gene3D" id="1.20.140.10">
    <property type="entry name" value="Butyryl-CoA Dehydrogenase, subunit A, domain 3"/>
    <property type="match status" value="1"/>
</dbReference>
<dbReference type="FunFam" id="2.40.110.10:FF:000001">
    <property type="entry name" value="Acyl-CoA dehydrogenase, mitochondrial"/>
    <property type="match status" value="1"/>
</dbReference>
<proteinExistence type="inferred from homology"/>
<comment type="similarity">
    <text evidence="2 8">Belongs to the acyl-CoA dehydrogenase family.</text>
</comment>
<accession>A0A8J2VE45</accession>
<comment type="caution">
    <text evidence="12">The sequence shown here is derived from an EMBL/GenBank/DDBJ whole genome shotgun (WGS) entry which is preliminary data.</text>
</comment>
<dbReference type="InterPro" id="IPR009075">
    <property type="entry name" value="AcylCo_DH/oxidase_C"/>
</dbReference>
<dbReference type="Gene3D" id="2.40.110.10">
    <property type="entry name" value="Butyryl-CoA Dehydrogenase, subunit A, domain 2"/>
    <property type="match status" value="1"/>
</dbReference>
<dbReference type="PROSITE" id="PS00072">
    <property type="entry name" value="ACYL_COA_DH_1"/>
    <property type="match status" value="1"/>
</dbReference>
<comment type="cofactor">
    <cofactor evidence="1 8">
        <name>FAD</name>
        <dbReference type="ChEBI" id="CHEBI:57692"/>
    </cofactor>
</comment>
<feature type="domain" description="Acyl-CoA dehydrogenase/oxidase C-terminal" evidence="9">
    <location>
        <begin position="229"/>
        <end position="377"/>
    </location>
</feature>
<evidence type="ECO:0000313" key="12">
    <source>
        <dbReference type="EMBL" id="GGE05568.1"/>
    </source>
</evidence>
<dbReference type="PIRSF" id="PIRSF016578">
    <property type="entry name" value="HsaA"/>
    <property type="match status" value="1"/>
</dbReference>
<comment type="catalytic activity">
    <reaction evidence="6">
        <text>a 2,3-saturated acyl-CoA + A = a 2,3-dehydroacyl-CoA + AH2</text>
        <dbReference type="Rhea" id="RHEA:48608"/>
        <dbReference type="ChEBI" id="CHEBI:13193"/>
        <dbReference type="ChEBI" id="CHEBI:17499"/>
        <dbReference type="ChEBI" id="CHEBI:60015"/>
        <dbReference type="ChEBI" id="CHEBI:65111"/>
    </reaction>
</comment>
<gene>
    <name evidence="12" type="ORF">GCM10011571_03290</name>
</gene>
<evidence type="ECO:0000259" key="9">
    <source>
        <dbReference type="Pfam" id="PF00441"/>
    </source>
</evidence>
<dbReference type="Pfam" id="PF02770">
    <property type="entry name" value="Acyl-CoA_dh_M"/>
    <property type="match status" value="1"/>
</dbReference>
<dbReference type="InterPro" id="IPR009100">
    <property type="entry name" value="AcylCoA_DH/oxidase_NM_dom_sf"/>
</dbReference>
<dbReference type="SUPFAM" id="SSF47203">
    <property type="entry name" value="Acyl-CoA dehydrogenase C-terminal domain-like"/>
    <property type="match status" value="1"/>
</dbReference>
<dbReference type="GO" id="GO:0050660">
    <property type="term" value="F:flavin adenine dinucleotide binding"/>
    <property type="evidence" value="ECO:0007669"/>
    <property type="project" value="InterPro"/>
</dbReference>
<dbReference type="InterPro" id="IPR013786">
    <property type="entry name" value="AcylCoA_DH/ox_N"/>
</dbReference>
<dbReference type="AlphaFoldDB" id="A0A8J2VE45"/>
<evidence type="ECO:0000313" key="13">
    <source>
        <dbReference type="Proteomes" id="UP000625210"/>
    </source>
</evidence>
<evidence type="ECO:0000256" key="8">
    <source>
        <dbReference type="RuleBase" id="RU362125"/>
    </source>
</evidence>
<keyword evidence="3 8" id="KW-0285">Flavoprotein</keyword>
<evidence type="ECO:0000259" key="10">
    <source>
        <dbReference type="Pfam" id="PF02770"/>
    </source>
</evidence>
<dbReference type="Gene3D" id="1.10.540.10">
    <property type="entry name" value="Acyl-CoA dehydrogenase/oxidase, N-terminal domain"/>
    <property type="match status" value="1"/>
</dbReference>
<reference evidence="12" key="2">
    <citation type="submission" date="2020-09" db="EMBL/GenBank/DDBJ databases">
        <authorList>
            <person name="Sun Q."/>
            <person name="Zhou Y."/>
        </authorList>
    </citation>
    <scope>NUCLEOTIDE SEQUENCE</scope>
    <source>
        <strain evidence="12">CGMCC 1.15179</strain>
    </source>
</reference>
<dbReference type="InterPro" id="IPR006091">
    <property type="entry name" value="Acyl-CoA_Oxase/DH_mid-dom"/>
</dbReference>